<protein>
    <recommendedName>
        <fullName evidence="7">Cytochrome P450</fullName>
    </recommendedName>
</protein>
<dbReference type="GO" id="GO:0020037">
    <property type="term" value="F:heme binding"/>
    <property type="evidence" value="ECO:0007669"/>
    <property type="project" value="InterPro"/>
</dbReference>
<keyword evidence="4" id="KW-1133">Transmembrane helix</keyword>
<dbReference type="AlphaFoldDB" id="A0A1Z5K248"/>
<feature type="compositionally biased region" description="Polar residues" evidence="3">
    <location>
        <begin position="480"/>
        <end position="492"/>
    </location>
</feature>
<feature type="region of interest" description="Disordered" evidence="3">
    <location>
        <begin position="480"/>
        <end position="523"/>
    </location>
</feature>
<evidence type="ECO:0000256" key="1">
    <source>
        <dbReference type="ARBA" id="ARBA00022723"/>
    </source>
</evidence>
<keyword evidence="4" id="KW-0472">Membrane</keyword>
<dbReference type="GO" id="GO:0005506">
    <property type="term" value="F:iron ion binding"/>
    <property type="evidence" value="ECO:0007669"/>
    <property type="project" value="InterPro"/>
</dbReference>
<gene>
    <name evidence="5" type="ORF">FisN_12Hh069</name>
</gene>
<dbReference type="GO" id="GO:0016125">
    <property type="term" value="P:sterol metabolic process"/>
    <property type="evidence" value="ECO:0007669"/>
    <property type="project" value="TreeGrafter"/>
</dbReference>
<dbReference type="EMBL" id="BDSP01000144">
    <property type="protein sequence ID" value="GAX20222.1"/>
    <property type="molecule type" value="Genomic_DNA"/>
</dbReference>
<evidence type="ECO:0000256" key="4">
    <source>
        <dbReference type="SAM" id="Phobius"/>
    </source>
</evidence>
<name>A0A1Z5K248_FISSO</name>
<keyword evidence="1" id="KW-0479">Metal-binding</keyword>
<feature type="region of interest" description="Disordered" evidence="3">
    <location>
        <begin position="915"/>
        <end position="936"/>
    </location>
</feature>
<keyword evidence="2" id="KW-0408">Iron</keyword>
<feature type="transmembrane region" description="Helical" evidence="4">
    <location>
        <begin position="6"/>
        <end position="25"/>
    </location>
</feature>
<dbReference type="PANTHER" id="PTHR24286">
    <property type="entry name" value="CYTOCHROME P450 26"/>
    <property type="match status" value="1"/>
</dbReference>
<evidence type="ECO:0000313" key="5">
    <source>
        <dbReference type="EMBL" id="GAX20222.1"/>
    </source>
</evidence>
<sequence>MVFCCIAIVAIAIVYFIGLWIRQLFLGRRRDPHFAAWPPPPRALAGNGAWPVYGHTRLFRRHVGDVMLKFEPQWTEYAIAGRPLGNCFAIFIWGQWRVGIQGPERAQQFFQQPLQEGWPWTPPVTLLGKSCLALLQQEDIGQAKSLRGMLQKPLSANALQRFAPVFAQAAEQCLLAIEQGVFRKTRSPQKQRPDQCVASPTDNGCCEDEEEDELEEGACCKLKWEALRSYSLDLVNGPLFEINLWNEETVSPFKTSSHEASFRKEEEPTTWKAALTKWNTPKHTRKDEPPSRELMLLWMERIKLGLDVIKLTFGPEWMYVWMFNEYGRAVNARMYVEKLIGGHVERMAALVPQVTHERGHVYHEPTTQPFPLLTLHQNLVHSKEGIFGDFSVYPTPAKMVGVEEATPENRPRCNSMPGTLVAELSPAKDECFESPYVTPFKTEQDLARVSPVRKLESISPESTQCGLKKIHLEGFPQGASMSPLSKRGTSPFPQWKSRPLARPLTDTNEATDGAKKRHQKKSVSEVFREIKANREKQKHLSDDGQVVYSFFNPTQRRSFDEADDAPVMKVVKTMDGKKSTVEKEIPTRCAPETRETTEVISKEIASQSTQRISNVHKQIEQRSVTNGIHLKTLSSSASGSNTESVKRFATPRTPMVTPFRQQKRVRSTGKKKPILDTGNTKVQSLLQTLLQQRGPEGKGISQTTLMELIINIWMMLEVGNAWTAMAMTLLAWDETALGVIQEELDVLELEYGGELFSPAALERMKYLDALIYESIRLIPPFLGGLKSTTETVILKDTGVQIPKGSHIFFCQPSRQEFDLLAAVGKRPECLGQKYPCIELFGFLPLQGLEVPLMVLQCKVFLIVTLRNYAPAVSKRNTFIRRVKSAVSFRKSQHFETPEASLRSWAGFTDVAEGSNHSTWDVEDGPAAAADQSNHRMTPSEALKRFTKIPFPEPKRVIQLKPRGL</sequence>
<evidence type="ECO:0000256" key="2">
    <source>
        <dbReference type="ARBA" id="ARBA00023004"/>
    </source>
</evidence>
<dbReference type="Pfam" id="PF00067">
    <property type="entry name" value="p450"/>
    <property type="match status" value="1"/>
</dbReference>
<accession>A0A1Z5K248</accession>
<dbReference type="Gene3D" id="1.10.630.10">
    <property type="entry name" value="Cytochrome P450"/>
    <property type="match status" value="2"/>
</dbReference>
<dbReference type="GO" id="GO:0016705">
    <property type="term" value="F:oxidoreductase activity, acting on paired donors, with incorporation or reduction of molecular oxygen"/>
    <property type="evidence" value="ECO:0007669"/>
    <property type="project" value="InterPro"/>
</dbReference>
<evidence type="ECO:0000256" key="3">
    <source>
        <dbReference type="SAM" id="MobiDB-lite"/>
    </source>
</evidence>
<comment type="caution">
    <text evidence="5">The sequence shown here is derived from an EMBL/GenBank/DDBJ whole genome shotgun (WGS) entry which is preliminary data.</text>
</comment>
<organism evidence="5 6">
    <name type="scientific">Fistulifera solaris</name>
    <name type="common">Oleaginous diatom</name>
    <dbReference type="NCBI Taxonomy" id="1519565"/>
    <lineage>
        <taxon>Eukaryota</taxon>
        <taxon>Sar</taxon>
        <taxon>Stramenopiles</taxon>
        <taxon>Ochrophyta</taxon>
        <taxon>Bacillariophyta</taxon>
        <taxon>Bacillariophyceae</taxon>
        <taxon>Bacillariophycidae</taxon>
        <taxon>Naviculales</taxon>
        <taxon>Naviculaceae</taxon>
        <taxon>Fistulifera</taxon>
    </lineage>
</organism>
<dbReference type="InterPro" id="IPR001128">
    <property type="entry name" value="Cyt_P450"/>
</dbReference>
<dbReference type="Proteomes" id="UP000198406">
    <property type="component" value="Unassembled WGS sequence"/>
</dbReference>
<dbReference type="PANTHER" id="PTHR24286:SF190">
    <property type="entry name" value="CYTOCHROME P450"/>
    <property type="match status" value="1"/>
</dbReference>
<dbReference type="GO" id="GO:0004497">
    <property type="term" value="F:monooxygenase activity"/>
    <property type="evidence" value="ECO:0007669"/>
    <property type="project" value="InterPro"/>
</dbReference>
<keyword evidence="4" id="KW-0812">Transmembrane</keyword>
<keyword evidence="6" id="KW-1185">Reference proteome</keyword>
<proteinExistence type="predicted"/>
<evidence type="ECO:0008006" key="7">
    <source>
        <dbReference type="Google" id="ProtNLM"/>
    </source>
</evidence>
<dbReference type="InParanoid" id="A0A1Z5K248"/>
<dbReference type="OrthoDB" id="2789670at2759"/>
<dbReference type="SUPFAM" id="SSF48264">
    <property type="entry name" value="Cytochrome P450"/>
    <property type="match status" value="2"/>
</dbReference>
<evidence type="ECO:0000313" key="6">
    <source>
        <dbReference type="Proteomes" id="UP000198406"/>
    </source>
</evidence>
<dbReference type="InterPro" id="IPR036396">
    <property type="entry name" value="Cyt_P450_sf"/>
</dbReference>
<reference evidence="5 6" key="1">
    <citation type="journal article" date="2015" name="Plant Cell">
        <title>Oil accumulation by the oleaginous diatom Fistulifera solaris as revealed by the genome and transcriptome.</title>
        <authorList>
            <person name="Tanaka T."/>
            <person name="Maeda Y."/>
            <person name="Veluchamy A."/>
            <person name="Tanaka M."/>
            <person name="Abida H."/>
            <person name="Marechal E."/>
            <person name="Bowler C."/>
            <person name="Muto M."/>
            <person name="Sunaga Y."/>
            <person name="Tanaka M."/>
            <person name="Yoshino T."/>
            <person name="Taniguchi T."/>
            <person name="Fukuda Y."/>
            <person name="Nemoto M."/>
            <person name="Matsumoto M."/>
            <person name="Wong P.S."/>
            <person name="Aburatani S."/>
            <person name="Fujibuchi W."/>
        </authorList>
    </citation>
    <scope>NUCLEOTIDE SEQUENCE [LARGE SCALE GENOMIC DNA]</scope>
    <source>
        <strain evidence="5 6">JPCC DA0580</strain>
    </source>
</reference>